<organism evidence="6">
    <name type="scientific">Rhizobium meliloti</name>
    <name type="common">Ensifer meliloti</name>
    <name type="synonym">Sinorhizobium meliloti</name>
    <dbReference type="NCBI Taxonomy" id="382"/>
    <lineage>
        <taxon>Bacteria</taxon>
        <taxon>Pseudomonadati</taxon>
        <taxon>Pseudomonadota</taxon>
        <taxon>Alphaproteobacteria</taxon>
        <taxon>Hyphomicrobiales</taxon>
        <taxon>Rhizobiaceae</taxon>
        <taxon>Sinorhizobium/Ensifer group</taxon>
        <taxon>Sinorhizobium</taxon>
    </lineage>
</organism>
<evidence type="ECO:0000259" key="5">
    <source>
        <dbReference type="PROSITE" id="PS50977"/>
    </source>
</evidence>
<accession>A0A6A7ZLH1</accession>
<evidence type="ECO:0000256" key="4">
    <source>
        <dbReference type="PROSITE-ProRule" id="PRU00335"/>
    </source>
</evidence>
<evidence type="ECO:0000256" key="1">
    <source>
        <dbReference type="ARBA" id="ARBA00023015"/>
    </source>
</evidence>
<dbReference type="GO" id="GO:0000976">
    <property type="term" value="F:transcription cis-regulatory region binding"/>
    <property type="evidence" value="ECO:0007669"/>
    <property type="project" value="TreeGrafter"/>
</dbReference>
<evidence type="ECO:0000256" key="3">
    <source>
        <dbReference type="ARBA" id="ARBA00023163"/>
    </source>
</evidence>
<dbReference type="InterPro" id="IPR009057">
    <property type="entry name" value="Homeodomain-like_sf"/>
</dbReference>
<keyword evidence="2 4" id="KW-0238">DNA-binding</keyword>
<comment type="caution">
    <text evidence="6">The sequence shown here is derived from an EMBL/GenBank/DDBJ whole genome shotgun (WGS) entry which is preliminary data.</text>
</comment>
<dbReference type="Gene3D" id="1.10.357.10">
    <property type="entry name" value="Tetracycline Repressor, domain 2"/>
    <property type="match status" value="1"/>
</dbReference>
<dbReference type="SUPFAM" id="SSF46689">
    <property type="entry name" value="Homeodomain-like"/>
    <property type="match status" value="1"/>
</dbReference>
<dbReference type="PANTHER" id="PTHR30055:SF234">
    <property type="entry name" value="HTH-TYPE TRANSCRIPTIONAL REGULATOR BETI"/>
    <property type="match status" value="1"/>
</dbReference>
<reference evidence="6" key="1">
    <citation type="journal article" date="2013" name="Genome Biol.">
        <title>Comparative genomics of the core and accessory genomes of 48 Sinorhizobium strains comprising five genospecies.</title>
        <authorList>
            <person name="Sugawara M."/>
            <person name="Epstein B."/>
            <person name="Badgley B.D."/>
            <person name="Unno T."/>
            <person name="Xu L."/>
            <person name="Reese J."/>
            <person name="Gyaneshwar P."/>
            <person name="Denny R."/>
            <person name="Mudge J."/>
            <person name="Bharti A.K."/>
            <person name="Farmer A.D."/>
            <person name="May G.D."/>
            <person name="Woodward J.E."/>
            <person name="Medigue C."/>
            <person name="Vallenet D."/>
            <person name="Lajus A."/>
            <person name="Rouy Z."/>
            <person name="Martinez-Vaz B."/>
            <person name="Tiffin P."/>
            <person name="Young N.D."/>
            <person name="Sadowsky M.J."/>
        </authorList>
    </citation>
    <scope>NUCLEOTIDE SEQUENCE</scope>
    <source>
        <strain evidence="6">M30</strain>
    </source>
</reference>
<dbReference type="InterPro" id="IPR036271">
    <property type="entry name" value="Tet_transcr_reg_TetR-rel_C_sf"/>
</dbReference>
<dbReference type="InterPro" id="IPR001647">
    <property type="entry name" value="HTH_TetR"/>
</dbReference>
<dbReference type="PRINTS" id="PR00455">
    <property type="entry name" value="HTHTETR"/>
</dbReference>
<dbReference type="EMBL" id="WISP01000027">
    <property type="protein sequence ID" value="MQW02721.1"/>
    <property type="molecule type" value="Genomic_DNA"/>
</dbReference>
<dbReference type="Pfam" id="PF00440">
    <property type="entry name" value="TetR_N"/>
    <property type="match status" value="1"/>
</dbReference>
<proteinExistence type="predicted"/>
<feature type="DNA-binding region" description="H-T-H motif" evidence="4">
    <location>
        <begin position="55"/>
        <end position="74"/>
    </location>
</feature>
<dbReference type="GO" id="GO:0003700">
    <property type="term" value="F:DNA-binding transcription factor activity"/>
    <property type="evidence" value="ECO:0007669"/>
    <property type="project" value="TreeGrafter"/>
</dbReference>
<keyword evidence="3" id="KW-0804">Transcription</keyword>
<dbReference type="PANTHER" id="PTHR30055">
    <property type="entry name" value="HTH-TYPE TRANSCRIPTIONAL REGULATOR RUTR"/>
    <property type="match status" value="1"/>
</dbReference>
<feature type="domain" description="HTH tetR-type" evidence="5">
    <location>
        <begin position="32"/>
        <end position="92"/>
    </location>
</feature>
<sequence length="232" mass="25767">MVLSVPPIGRHRTSMIRARRRAGGRPTREEAEALTRRLLDSARSTFARKGIANSSMEEIAAELGISKHTLYRRYPNRQALLEGVVERDLVRFRKTLAEAAGQGDAPLAALRDMAFRYFRFGTDRDYSAFYLSVTAEAVFSLPLRERLAAWSSAALEPLVQAIISAQAAGLVVPGSAIEICHVLIDLLEGANNRVRLCLSESPDASERLRLFESRWAVFQTAMMPEPNRPLGV</sequence>
<dbReference type="SUPFAM" id="SSF48498">
    <property type="entry name" value="Tetracyclin repressor-like, C-terminal domain"/>
    <property type="match status" value="1"/>
</dbReference>
<dbReference type="PROSITE" id="PS50977">
    <property type="entry name" value="HTH_TETR_2"/>
    <property type="match status" value="1"/>
</dbReference>
<keyword evidence="1" id="KW-0805">Transcription regulation</keyword>
<name>A0A6A7ZLH1_RHIML</name>
<gene>
    <name evidence="6" type="ORF">GHK45_02405</name>
</gene>
<protein>
    <submittedName>
        <fullName evidence="6">TetR family transcriptional regulator</fullName>
    </submittedName>
</protein>
<dbReference type="AlphaFoldDB" id="A0A6A7ZLH1"/>
<evidence type="ECO:0000256" key="2">
    <source>
        <dbReference type="ARBA" id="ARBA00023125"/>
    </source>
</evidence>
<evidence type="ECO:0000313" key="6">
    <source>
        <dbReference type="EMBL" id="MQW02721.1"/>
    </source>
</evidence>
<dbReference type="InterPro" id="IPR050109">
    <property type="entry name" value="HTH-type_TetR-like_transc_reg"/>
</dbReference>